<dbReference type="Gene3D" id="1.20.1280.170">
    <property type="entry name" value="Exocyst complex component Exo70"/>
    <property type="match status" value="1"/>
</dbReference>
<dbReference type="AlphaFoldDB" id="A0A445H8X0"/>
<comment type="caution">
    <text evidence="1">The sequence shown here is derived from an EMBL/GenBank/DDBJ whole genome shotgun (WGS) entry which is preliminary data.</text>
</comment>
<gene>
    <name evidence="1" type="ORF">D0Y65_039274</name>
</gene>
<proteinExistence type="predicted"/>
<name>A0A445H8X0_GLYSO</name>
<evidence type="ECO:0000313" key="1">
    <source>
        <dbReference type="EMBL" id="RZB69872.1"/>
    </source>
</evidence>
<keyword evidence="2" id="KW-1185">Reference proteome</keyword>
<organism evidence="1 2">
    <name type="scientific">Glycine soja</name>
    <name type="common">Wild soybean</name>
    <dbReference type="NCBI Taxonomy" id="3848"/>
    <lineage>
        <taxon>Eukaryota</taxon>
        <taxon>Viridiplantae</taxon>
        <taxon>Streptophyta</taxon>
        <taxon>Embryophyta</taxon>
        <taxon>Tracheophyta</taxon>
        <taxon>Spermatophyta</taxon>
        <taxon>Magnoliopsida</taxon>
        <taxon>eudicotyledons</taxon>
        <taxon>Gunneridae</taxon>
        <taxon>Pentapetalae</taxon>
        <taxon>rosids</taxon>
        <taxon>fabids</taxon>
        <taxon>Fabales</taxon>
        <taxon>Fabaceae</taxon>
        <taxon>Papilionoideae</taxon>
        <taxon>50 kb inversion clade</taxon>
        <taxon>NPAAA clade</taxon>
        <taxon>indigoferoid/millettioid clade</taxon>
        <taxon>Phaseoleae</taxon>
        <taxon>Glycine</taxon>
        <taxon>Glycine subgen. Soja</taxon>
    </lineage>
</organism>
<evidence type="ECO:0000313" key="2">
    <source>
        <dbReference type="Proteomes" id="UP000289340"/>
    </source>
</evidence>
<reference evidence="1 2" key="1">
    <citation type="submission" date="2018-09" db="EMBL/GenBank/DDBJ databases">
        <title>A high-quality reference genome of wild soybean provides a powerful tool to mine soybean genomes.</title>
        <authorList>
            <person name="Xie M."/>
            <person name="Chung C.Y.L."/>
            <person name="Li M.-W."/>
            <person name="Wong F.-L."/>
            <person name="Chan T.-F."/>
            <person name="Lam H.-M."/>
        </authorList>
    </citation>
    <scope>NUCLEOTIDE SEQUENCE [LARGE SCALE GENOMIC DNA]</scope>
    <source>
        <strain evidence="2">cv. W05</strain>
        <tissue evidence="1">Hypocotyl of etiolated seedlings</tissue>
    </source>
</reference>
<sequence length="158" mass="18279">MKGDSAILSSRGSLELQMSLLRSIIPKISSESLQELYRDFNTQSIYMDKVLLDDLCEVRMRMGILLQVVQVVDLVYRDTVQATVAGGGLHPITKEVMKYILNICHYNLNSYQPFQIVRRYRIIPDRERKSSFSEKIAKMIIWKPSPETTLALHWAIFL</sequence>
<protein>
    <submittedName>
        <fullName evidence="1">Uncharacterized protein</fullName>
    </submittedName>
</protein>
<dbReference type="EMBL" id="QZWG01000014">
    <property type="protein sequence ID" value="RZB69872.1"/>
    <property type="molecule type" value="Genomic_DNA"/>
</dbReference>
<dbReference type="Proteomes" id="UP000289340">
    <property type="component" value="Chromosome 14"/>
</dbReference>
<accession>A0A445H8X0</accession>